<evidence type="ECO:0000256" key="1">
    <source>
        <dbReference type="ARBA" id="ARBA00001946"/>
    </source>
</evidence>
<dbReference type="PANTHER" id="PTHR12629:SF0">
    <property type="entry name" value="DIPHOSPHOINOSITOL-POLYPHOSPHATE DIPHOSPHATASE"/>
    <property type="match status" value="1"/>
</dbReference>
<dbReference type="CDD" id="cd04666">
    <property type="entry name" value="NUDIX_DIPP2_like_Nudt4"/>
    <property type="match status" value="1"/>
</dbReference>
<dbReference type="InterPro" id="IPR020084">
    <property type="entry name" value="NUDIX_hydrolase_CS"/>
</dbReference>
<evidence type="ECO:0000313" key="8">
    <source>
        <dbReference type="Proteomes" id="UP001476247"/>
    </source>
</evidence>
<feature type="domain" description="Nudix hydrolase" evidence="6">
    <location>
        <begin position="36"/>
        <end position="164"/>
    </location>
</feature>
<gene>
    <name evidence="7" type="ORF">HPULCUR_004567</name>
</gene>
<dbReference type="PANTHER" id="PTHR12629">
    <property type="entry name" value="DIPHOSPHOINOSITOL POLYPHOSPHATE PHOSPHOHYDROLASE"/>
    <property type="match status" value="1"/>
</dbReference>
<keyword evidence="2" id="KW-0479">Metal-binding</keyword>
<organism evidence="7 8">
    <name type="scientific">Helicostylum pulchrum</name>
    <dbReference type="NCBI Taxonomy" id="562976"/>
    <lineage>
        <taxon>Eukaryota</taxon>
        <taxon>Fungi</taxon>
        <taxon>Fungi incertae sedis</taxon>
        <taxon>Mucoromycota</taxon>
        <taxon>Mucoromycotina</taxon>
        <taxon>Mucoromycetes</taxon>
        <taxon>Mucorales</taxon>
        <taxon>Mucorineae</taxon>
        <taxon>Mucoraceae</taxon>
        <taxon>Helicostylum</taxon>
    </lineage>
</organism>
<reference evidence="7 8" key="1">
    <citation type="submission" date="2024-04" db="EMBL/GenBank/DDBJ databases">
        <title>genome sequences of Mucor flavus KT1a and Helicostylum pulchrum KT1b strains isolation_sourced from the surface of a dry-aged beef.</title>
        <authorList>
            <person name="Toyotome T."/>
            <person name="Hosono M."/>
            <person name="Torimaru M."/>
            <person name="Fukuda K."/>
            <person name="Mikami N."/>
        </authorList>
    </citation>
    <scope>NUCLEOTIDE SEQUENCE [LARGE SCALE GENOMIC DNA]</scope>
    <source>
        <strain evidence="7 8">KT1b</strain>
    </source>
</reference>
<proteinExistence type="predicted"/>
<dbReference type="InterPro" id="IPR047198">
    <property type="entry name" value="DDP-like_NUDIX"/>
</dbReference>
<feature type="compositionally biased region" description="Low complexity" evidence="5">
    <location>
        <begin position="218"/>
        <end position="239"/>
    </location>
</feature>
<dbReference type="EMBL" id="BAABUJ010000012">
    <property type="protein sequence ID" value="GAA5799157.1"/>
    <property type="molecule type" value="Genomic_DNA"/>
</dbReference>
<evidence type="ECO:0000259" key="6">
    <source>
        <dbReference type="PROSITE" id="PS51462"/>
    </source>
</evidence>
<name>A0ABP9XWL1_9FUNG</name>
<keyword evidence="3" id="KW-0378">Hydrolase</keyword>
<dbReference type="Proteomes" id="UP001476247">
    <property type="component" value="Unassembled WGS sequence"/>
</dbReference>
<dbReference type="Gene3D" id="3.90.79.10">
    <property type="entry name" value="Nucleoside Triphosphate Pyrophosphohydrolase"/>
    <property type="match status" value="1"/>
</dbReference>
<comment type="caution">
    <text evidence="7">The sequence shown here is derived from an EMBL/GenBank/DDBJ whole genome shotgun (WGS) entry which is preliminary data.</text>
</comment>
<dbReference type="PROSITE" id="PS51462">
    <property type="entry name" value="NUDIX"/>
    <property type="match status" value="1"/>
</dbReference>
<dbReference type="InterPro" id="IPR015797">
    <property type="entry name" value="NUDIX_hydrolase-like_dom_sf"/>
</dbReference>
<keyword evidence="8" id="KW-1185">Reference proteome</keyword>
<comment type="cofactor">
    <cofactor evidence="1">
        <name>Mg(2+)</name>
        <dbReference type="ChEBI" id="CHEBI:18420"/>
    </cofactor>
</comment>
<evidence type="ECO:0000256" key="2">
    <source>
        <dbReference type="ARBA" id="ARBA00022723"/>
    </source>
</evidence>
<evidence type="ECO:0000256" key="3">
    <source>
        <dbReference type="ARBA" id="ARBA00022801"/>
    </source>
</evidence>
<evidence type="ECO:0000256" key="5">
    <source>
        <dbReference type="SAM" id="MobiDB-lite"/>
    </source>
</evidence>
<dbReference type="SUPFAM" id="SSF55811">
    <property type="entry name" value="Nudix"/>
    <property type="match status" value="1"/>
</dbReference>
<dbReference type="Pfam" id="PF00293">
    <property type="entry name" value="NUDIX"/>
    <property type="match status" value="1"/>
</dbReference>
<evidence type="ECO:0000256" key="4">
    <source>
        <dbReference type="ARBA" id="ARBA00022842"/>
    </source>
</evidence>
<keyword evidence="4" id="KW-0460">Magnesium</keyword>
<evidence type="ECO:0000313" key="7">
    <source>
        <dbReference type="EMBL" id="GAA5799157.1"/>
    </source>
</evidence>
<dbReference type="PROSITE" id="PS00893">
    <property type="entry name" value="NUDIX_BOX"/>
    <property type="match status" value="1"/>
</dbReference>
<feature type="region of interest" description="Disordered" evidence="5">
    <location>
        <begin position="218"/>
        <end position="258"/>
    </location>
</feature>
<sequence>MTRSITPPPETVNDTFTDFSKKSRHGHGQDVVDQNNVRQVAGCIPLDLKNSRILLISSRKNKNAWVLPKGGWEQDETQRHAAERETWEEAGIKGTITRQLGVFEERTNKKKFVKAHHWIFEMVIDEVAKKFPEKKKRERRWFTFEESLVATQDHRYIQEAIIQSSLNPAKSPPSPRESIEDIEAKQLEEEAQRQLQQKKLYEQQQLEQQRLLQQQQHSEQQKIQQQKIQQHEQQQLQQQHPQTIAALPSPAQSEITRKKSFIKSIKSIFQ</sequence>
<accession>A0ABP9XWL1</accession>
<protein>
    <recommendedName>
        <fullName evidence="6">Nudix hydrolase domain-containing protein</fullName>
    </recommendedName>
</protein>
<dbReference type="InterPro" id="IPR000086">
    <property type="entry name" value="NUDIX_hydrolase_dom"/>
</dbReference>